<protein>
    <submittedName>
        <fullName evidence="17">Uncharacterized protein</fullName>
    </submittedName>
</protein>
<evidence type="ECO:0000313" key="18">
    <source>
        <dbReference type="Proteomes" id="UP001059596"/>
    </source>
</evidence>
<evidence type="ECO:0000256" key="2">
    <source>
        <dbReference type="ARBA" id="ARBA00004239"/>
    </source>
</evidence>
<dbReference type="Gene3D" id="1.20.1370.10">
    <property type="entry name" value="Hemocyanin, N-terminal domain"/>
    <property type="match status" value="1"/>
</dbReference>
<dbReference type="GO" id="GO:0030030">
    <property type="term" value="P:cell projection organization"/>
    <property type="evidence" value="ECO:0007669"/>
    <property type="project" value="UniProtKB-KW"/>
</dbReference>
<dbReference type="GO" id="GO:0005616">
    <property type="term" value="C:larval serum protein complex"/>
    <property type="evidence" value="ECO:0007669"/>
    <property type="project" value="UniProtKB-ARBA"/>
</dbReference>
<dbReference type="InterPro" id="IPR008922">
    <property type="entry name" value="Di-copper_centre_dom_sf"/>
</dbReference>
<dbReference type="SUPFAM" id="SSF48050">
    <property type="entry name" value="Hemocyanin, N-terminal domain"/>
    <property type="match status" value="1"/>
</dbReference>
<evidence type="ECO:0000256" key="10">
    <source>
        <dbReference type="ARBA" id="ARBA00038082"/>
    </source>
</evidence>
<dbReference type="InterPro" id="IPR000896">
    <property type="entry name" value="Hemocyanin/hexamerin_mid_dom"/>
</dbReference>
<evidence type="ECO:0000256" key="12">
    <source>
        <dbReference type="ARBA" id="ARBA00064661"/>
    </source>
</evidence>
<sequence>EEVMQQGKDMRRTGVYRVSGNIGDLQLELKLRHISEWLPVPKFEYVGALSASGHGVDSYGGANRLGYYCSYYNLGIGNAGNAGNFGNKMIRRRSPISQARERDEEGVVDAEDPDPDPDPAPLTDSETQSNPSRPGGDLFYERNKELCNGGMATIRISWQQKHFSRAELERHKPDPGGCASKLQRRYHNWALETLELQQQYLRKLENQENGDSEPRSAVSLVPLGTVTHALSSANMSDVSQHGDPNFAARTCLIHTVVDGDAEDIMPEEARNLHKKGYQLMYIYAKLQQDTLLVLKEDLFLEQEQDAELEDDNFEEELPEEATALEILEYYHERRAASSERRNLLQFEMPPKRMRRVSLLLELQEAQHFENPNIHVTLLCEEQHQPADLLHLYFEVVSIDGWQRERCEGYAHYAISLTSPSSCDSMRLQCVRPLGNWLDALNRYFIGGRQLFDFYDLHSRMDVNAGAEMAMTTTGSLLLRLQKLQQRHVEPSSQLHFHLDLGDSSDDNSDEGDKSGSNADTSRATTLDEVMAAYSREIRMKFAIALLALVGVVAASSLHQKYEVKIADKAFLEKQKFLFEIVYRVEDPLAFEEYIKKGEKFYFEESHYTHFDLYMKKFFEAYKAHALLPKGEFFGALVKHHAKQARGLFNFFYYAKDWETFATNVAFARMHFNEGMFVYALTLAVIHRDDFHGLMLPAVHEIFPQFFFNSKFVFEAEKFDYEMWMKTSLYEKEYLDVYHKTGSHGFGNMYQSSDYTYIKDFKTWQWWKLMGLGEHFYSEDKYILRENIYEFNQEGKWLAMMKDVKKFYMPVDYSRDLHHYNEESQLSYFTEDLGWNAYWYYLNMDYSFFLDGSTFGLKNDRRGEWWLYNVHQLLSRYYMERLSHGLGEIPQFSWYHQIEMGYDPQMVYYNGIGFSARKNYYEMETYGNFEMLDKITGFLGRIRNIIAMGYYKTADGQTIDLRKPESIEFIGNLMQGNIDTLDNMFFQFWYMLAHMYFADTDYQQMEVYPNVMLNFETMMRDPMFYMFYKSIAEVYFQFMHHLPKYTKEQLLLPGVTLKHVEISELTTYFDLVDFDVSNMLNDKMVFHEGQFVWDKSLFARQMRLNHKPFSYTYTIESDKVEKVVIRAFLGPKYDEFGRTISLADNRMNFMEIDEFYYELKAGSNLISRQSNEFTWTVKDRTTYTELYRYVMMAYDGKYDFPLDISEPHCGFPDRLVLPKGWKSGLHMQMFFMVLPYAAPSHEQFATFDQTHSCGIGSGARYLDAMPFGYPFDREVDEYEFFVPNMYFKDVTIYHTDSMDKYEQYKGYSDYGHFDYAFFNDYYTKYFKL</sequence>
<feature type="domain" description="Hemocyanin C-terminal" evidence="16">
    <location>
        <begin position="1043"/>
        <end position="1293"/>
    </location>
</feature>
<evidence type="ECO:0000256" key="3">
    <source>
        <dbReference type="ARBA" id="ARBA00022490"/>
    </source>
</evidence>
<evidence type="ECO:0000256" key="8">
    <source>
        <dbReference type="ARBA" id="ARBA00023212"/>
    </source>
</evidence>
<comment type="subcellular location">
    <subcellularLocation>
        <location evidence="1">Cytoplasm</location>
        <location evidence="1">Cytoskeleton</location>
        <location evidence="1">Cilium basal body</location>
    </subcellularLocation>
    <subcellularLocation>
        <location evidence="2">Secreted</location>
        <location evidence="2">Extracellular space</location>
    </subcellularLocation>
</comment>
<keyword evidence="18" id="KW-1185">Reference proteome</keyword>
<dbReference type="PANTHER" id="PTHR11511">
    <property type="entry name" value="LARVAL STORAGE PROTEIN/PHENOLOXIDASE"/>
    <property type="match status" value="1"/>
</dbReference>
<keyword evidence="8" id="KW-0206">Cytoskeleton</keyword>
<feature type="region of interest" description="Disordered" evidence="13">
    <location>
        <begin position="499"/>
        <end position="520"/>
    </location>
</feature>
<feature type="domain" description="Hemocyanin N-terminal" evidence="15">
    <location>
        <begin position="570"/>
        <end position="691"/>
    </location>
</feature>
<evidence type="ECO:0000259" key="16">
    <source>
        <dbReference type="Pfam" id="PF03723"/>
    </source>
</evidence>
<dbReference type="PANTHER" id="PTHR11511:SF5">
    <property type="entry name" value="FAT-BODY PROTEIN 1-RELATED"/>
    <property type="match status" value="1"/>
</dbReference>
<reference evidence="17" key="1">
    <citation type="journal article" date="2023" name="Genome Biol. Evol.">
        <title>Long-read-based Genome Assembly of Drosophila gunungcola Reveals Fewer Chemosensory Genes in Flower-breeding Species.</title>
        <authorList>
            <person name="Negi A."/>
            <person name="Liao B.Y."/>
            <person name="Yeh S.D."/>
        </authorList>
    </citation>
    <scope>NUCLEOTIDE SEQUENCE</scope>
    <source>
        <strain evidence="17">Sukarami</strain>
    </source>
</reference>
<dbReference type="Pfam" id="PF07162">
    <property type="entry name" value="B9-C2"/>
    <property type="match status" value="1"/>
</dbReference>
<accession>A0A9Q0BJ62</accession>
<evidence type="ECO:0000256" key="5">
    <source>
        <dbReference type="ARBA" id="ARBA00022729"/>
    </source>
</evidence>
<keyword evidence="9" id="KW-0966">Cell projection</keyword>
<dbReference type="SUPFAM" id="SSF81296">
    <property type="entry name" value="E set domains"/>
    <property type="match status" value="1"/>
</dbReference>
<dbReference type="InterPro" id="IPR036697">
    <property type="entry name" value="Hemocyanin_N_sf"/>
</dbReference>
<dbReference type="EMBL" id="JAMKOV010000118">
    <property type="protein sequence ID" value="KAI8033590.1"/>
    <property type="molecule type" value="Genomic_DNA"/>
</dbReference>
<feature type="region of interest" description="Disordered" evidence="13">
    <location>
        <begin position="96"/>
        <end position="141"/>
    </location>
</feature>
<comment type="caution">
    <text evidence="17">The sequence shown here is derived from an EMBL/GenBank/DDBJ whole genome shotgun (WGS) entry which is preliminary data.</text>
</comment>
<dbReference type="FunFam" id="2.60.40.1520:FF:000002">
    <property type="entry name" value="Larval serum protein 2"/>
    <property type="match status" value="1"/>
</dbReference>
<keyword evidence="4" id="KW-0964">Secreted</keyword>
<proteinExistence type="inferred from homology"/>
<dbReference type="InterPro" id="IPR005203">
    <property type="entry name" value="Hemocyanin_C"/>
</dbReference>
<keyword evidence="5" id="KW-0732">Signal</keyword>
<evidence type="ECO:0000256" key="7">
    <source>
        <dbReference type="ARBA" id="ARBA00022794"/>
    </source>
</evidence>
<dbReference type="GO" id="GO:0097009">
    <property type="term" value="P:energy homeostasis"/>
    <property type="evidence" value="ECO:0007669"/>
    <property type="project" value="UniProtKB-ARBA"/>
</dbReference>
<dbReference type="PRINTS" id="PR00187">
    <property type="entry name" value="HAEMOCYANIN"/>
</dbReference>
<dbReference type="InterPro" id="IPR014756">
    <property type="entry name" value="Ig_E-set"/>
</dbReference>
<dbReference type="Pfam" id="PF03723">
    <property type="entry name" value="Hemocyanin_C"/>
    <property type="match status" value="1"/>
</dbReference>
<dbReference type="InterPro" id="IPR005204">
    <property type="entry name" value="Hemocyanin_N"/>
</dbReference>
<dbReference type="InterPro" id="IPR013788">
    <property type="entry name" value="Hemocyanin/hexamerin"/>
</dbReference>
<evidence type="ECO:0000256" key="9">
    <source>
        <dbReference type="ARBA" id="ARBA00023273"/>
    </source>
</evidence>
<dbReference type="Gene3D" id="1.10.1280.10">
    <property type="entry name" value="Di-copper center containing domain from catechol oxidase"/>
    <property type="match status" value="1"/>
</dbReference>
<evidence type="ECO:0000256" key="1">
    <source>
        <dbReference type="ARBA" id="ARBA00004120"/>
    </source>
</evidence>
<comment type="function">
    <text evidence="11">Larval storage protein (LSP) which may serve as a store of amino acids for synthesis of adult proteins.</text>
</comment>
<evidence type="ECO:0000256" key="11">
    <source>
        <dbReference type="ARBA" id="ARBA00055116"/>
    </source>
</evidence>
<dbReference type="Gene3D" id="2.60.40.1520">
    <property type="entry name" value="Hemocyanin, C-terminal domain"/>
    <property type="match status" value="1"/>
</dbReference>
<comment type="similarity">
    <text evidence="10">Belongs to the hemocyanin family.</text>
</comment>
<dbReference type="Pfam" id="PF00372">
    <property type="entry name" value="Hemocyanin_M"/>
    <property type="match status" value="1"/>
</dbReference>
<dbReference type="GO" id="GO:0005929">
    <property type="term" value="C:cilium"/>
    <property type="evidence" value="ECO:0007669"/>
    <property type="project" value="UniProtKB-ARBA"/>
</dbReference>
<dbReference type="InterPro" id="IPR037020">
    <property type="entry name" value="Hemocyanin_C_sf"/>
</dbReference>
<evidence type="ECO:0000259" key="14">
    <source>
        <dbReference type="Pfam" id="PF00372"/>
    </source>
</evidence>
<dbReference type="Proteomes" id="UP001059596">
    <property type="component" value="Unassembled WGS sequence"/>
</dbReference>
<comment type="subunit">
    <text evidence="12">Heterohexamer, composed of three subunits, alpha, beta and gamma.</text>
</comment>
<dbReference type="GO" id="GO:0045735">
    <property type="term" value="F:nutrient reservoir activity"/>
    <property type="evidence" value="ECO:0007669"/>
    <property type="project" value="UniProtKB-KW"/>
</dbReference>
<feature type="compositionally biased region" description="Acidic residues" evidence="13">
    <location>
        <begin position="106"/>
        <end position="117"/>
    </location>
</feature>
<evidence type="ECO:0000256" key="13">
    <source>
        <dbReference type="SAM" id="MobiDB-lite"/>
    </source>
</evidence>
<evidence type="ECO:0000256" key="4">
    <source>
        <dbReference type="ARBA" id="ARBA00022525"/>
    </source>
</evidence>
<keyword evidence="7" id="KW-0970">Cilium biogenesis/degradation</keyword>
<name>A0A9Q0BJ62_9MUSC</name>
<keyword evidence="6" id="KW-0758">Storage protein</keyword>
<gene>
    <name evidence="17" type="ORF">M5D96_013640</name>
</gene>
<dbReference type="Pfam" id="PF03722">
    <property type="entry name" value="Hemocyanin_N"/>
    <property type="match status" value="1"/>
</dbReference>
<dbReference type="InterPro" id="IPR010796">
    <property type="entry name" value="C2_B9-type_dom"/>
</dbReference>
<evidence type="ECO:0000313" key="17">
    <source>
        <dbReference type="EMBL" id="KAI8033590.1"/>
    </source>
</evidence>
<dbReference type="SUPFAM" id="SSF48056">
    <property type="entry name" value="Di-copper centre-containing domain"/>
    <property type="match status" value="1"/>
</dbReference>
<dbReference type="PROSITE" id="PS00210">
    <property type="entry name" value="HEMOCYANIN_2"/>
    <property type="match status" value="1"/>
</dbReference>
<evidence type="ECO:0000256" key="6">
    <source>
        <dbReference type="ARBA" id="ARBA00022761"/>
    </source>
</evidence>
<keyword evidence="3" id="KW-0963">Cytoplasm</keyword>
<organism evidence="17 18">
    <name type="scientific">Drosophila gunungcola</name>
    <name type="common">fruit fly</name>
    <dbReference type="NCBI Taxonomy" id="103775"/>
    <lineage>
        <taxon>Eukaryota</taxon>
        <taxon>Metazoa</taxon>
        <taxon>Ecdysozoa</taxon>
        <taxon>Arthropoda</taxon>
        <taxon>Hexapoda</taxon>
        <taxon>Insecta</taxon>
        <taxon>Pterygota</taxon>
        <taxon>Neoptera</taxon>
        <taxon>Endopterygota</taxon>
        <taxon>Diptera</taxon>
        <taxon>Brachycera</taxon>
        <taxon>Muscomorpha</taxon>
        <taxon>Ephydroidea</taxon>
        <taxon>Drosophilidae</taxon>
        <taxon>Drosophila</taxon>
        <taxon>Sophophora</taxon>
    </lineage>
</organism>
<evidence type="ECO:0000259" key="15">
    <source>
        <dbReference type="Pfam" id="PF03722"/>
    </source>
</evidence>
<dbReference type="FunFam" id="1.20.1370.10:FF:000003">
    <property type="entry name" value="Larval serum protein 1 gamma"/>
    <property type="match status" value="1"/>
</dbReference>
<dbReference type="FunFam" id="1.10.1280.10:FF:000006">
    <property type="entry name" value="Larval serum protein 1 gamma"/>
    <property type="match status" value="1"/>
</dbReference>
<feature type="non-terminal residue" evidence="17">
    <location>
        <position position="1327"/>
    </location>
</feature>
<feature type="domain" description="Hemocyanin middle" evidence="14">
    <location>
        <begin position="697"/>
        <end position="1034"/>
    </location>
</feature>